<dbReference type="SUPFAM" id="SSF57535">
    <property type="entry name" value="Complement control module/SCR domain"/>
    <property type="match status" value="2"/>
</dbReference>
<dbReference type="FunFam" id="2.10.70.10:FF:000011">
    <property type="entry name" value="CUB and sushi domain-containing protein 3 isoform A"/>
    <property type="match status" value="1"/>
</dbReference>
<dbReference type="PROSITE" id="PS50923">
    <property type="entry name" value="SUSHI"/>
    <property type="match status" value="2"/>
</dbReference>
<feature type="domain" description="Sushi" evidence="8">
    <location>
        <begin position="65"/>
        <end position="120"/>
    </location>
</feature>
<comment type="caution">
    <text evidence="7">Lacks conserved residue(s) required for the propagation of feature annotation.</text>
</comment>
<keyword evidence="6" id="KW-0325">Glycoprotein</keyword>
<dbReference type="AlphaFoldDB" id="A7SPE6"/>
<evidence type="ECO:0000256" key="7">
    <source>
        <dbReference type="PROSITE-ProRule" id="PRU00302"/>
    </source>
</evidence>
<feature type="non-terminal residue" evidence="9">
    <location>
        <position position="1"/>
    </location>
</feature>
<evidence type="ECO:0000256" key="5">
    <source>
        <dbReference type="ARBA" id="ARBA00023157"/>
    </source>
</evidence>
<evidence type="ECO:0000313" key="10">
    <source>
        <dbReference type="Proteomes" id="UP000001593"/>
    </source>
</evidence>
<dbReference type="InParanoid" id="A7SPE6"/>
<dbReference type="OMA" id="NLECEEG"/>
<gene>
    <name evidence="9" type="ORF">NEMVEDRAFT_v1g17292</name>
</gene>
<feature type="disulfide bond" evidence="7">
    <location>
        <begin position="29"/>
        <end position="56"/>
    </location>
</feature>
<evidence type="ECO:0000256" key="2">
    <source>
        <dbReference type="ARBA" id="ARBA00022729"/>
    </source>
</evidence>
<dbReference type="EMBL" id="DS469732">
    <property type="protein sequence ID" value="EDO34423.1"/>
    <property type="molecule type" value="Genomic_DNA"/>
</dbReference>
<proteinExistence type="predicted"/>
<evidence type="ECO:0000256" key="4">
    <source>
        <dbReference type="ARBA" id="ARBA00023136"/>
    </source>
</evidence>
<accession>A7SPE6</accession>
<dbReference type="InterPro" id="IPR035976">
    <property type="entry name" value="Sushi/SCR/CCP_sf"/>
</dbReference>
<evidence type="ECO:0000313" key="9">
    <source>
        <dbReference type="EMBL" id="EDO34423.1"/>
    </source>
</evidence>
<sequence length="120" mass="13324">IGCGDPGVPDDGYRIGNQFWAGEIVTYVCNHGYKLVGPSSRMCLTSGNWSDINTTCKLILHGSHIQCSEPEPLNHGLMRGDKFWAGESVTYECHHGYWLRGEAKIQCTENGTWSHPQPIC</sequence>
<feature type="domain" description="Sushi" evidence="8">
    <location>
        <begin position="1"/>
        <end position="58"/>
    </location>
</feature>
<evidence type="ECO:0000256" key="1">
    <source>
        <dbReference type="ARBA" id="ARBA00004370"/>
    </source>
</evidence>
<dbReference type="Gene3D" id="2.10.70.10">
    <property type="entry name" value="Complement Module, domain 1"/>
    <property type="match status" value="2"/>
</dbReference>
<evidence type="ECO:0000259" key="8">
    <source>
        <dbReference type="PROSITE" id="PS50923"/>
    </source>
</evidence>
<dbReference type="PANTHER" id="PTHR45656:SF4">
    <property type="entry name" value="PROTEIN CBR-CLEC-78"/>
    <property type="match status" value="1"/>
</dbReference>
<protein>
    <recommendedName>
        <fullName evidence="8">Sushi domain-containing protein</fullName>
    </recommendedName>
</protein>
<dbReference type="Proteomes" id="UP000001593">
    <property type="component" value="Unassembled WGS sequence"/>
</dbReference>
<dbReference type="Pfam" id="PF00084">
    <property type="entry name" value="Sushi"/>
    <property type="match status" value="2"/>
</dbReference>
<keyword evidence="3" id="KW-0677">Repeat</keyword>
<dbReference type="STRING" id="45351.A7SPE6"/>
<evidence type="ECO:0000256" key="6">
    <source>
        <dbReference type="ARBA" id="ARBA00023180"/>
    </source>
</evidence>
<dbReference type="SMART" id="SM00032">
    <property type="entry name" value="CCP"/>
    <property type="match status" value="2"/>
</dbReference>
<feature type="non-terminal residue" evidence="9">
    <location>
        <position position="120"/>
    </location>
</feature>
<dbReference type="CDD" id="cd00033">
    <property type="entry name" value="CCP"/>
    <property type="match status" value="2"/>
</dbReference>
<keyword evidence="7" id="KW-0768">Sushi</keyword>
<dbReference type="eggNOG" id="KOG4297">
    <property type="taxonomic scope" value="Eukaryota"/>
</dbReference>
<dbReference type="GO" id="GO:0016020">
    <property type="term" value="C:membrane"/>
    <property type="evidence" value="ECO:0007669"/>
    <property type="project" value="UniProtKB-SubCell"/>
</dbReference>
<keyword evidence="2" id="KW-0732">Signal</keyword>
<name>A7SPE6_NEMVE</name>
<reference evidence="9 10" key="1">
    <citation type="journal article" date="2007" name="Science">
        <title>Sea anemone genome reveals ancestral eumetazoan gene repertoire and genomic organization.</title>
        <authorList>
            <person name="Putnam N.H."/>
            <person name="Srivastava M."/>
            <person name="Hellsten U."/>
            <person name="Dirks B."/>
            <person name="Chapman J."/>
            <person name="Salamov A."/>
            <person name="Terry A."/>
            <person name="Shapiro H."/>
            <person name="Lindquist E."/>
            <person name="Kapitonov V.V."/>
            <person name="Jurka J."/>
            <person name="Genikhovich G."/>
            <person name="Grigoriev I.V."/>
            <person name="Lucas S.M."/>
            <person name="Steele R.E."/>
            <person name="Finnerty J.R."/>
            <person name="Technau U."/>
            <person name="Martindale M.Q."/>
            <person name="Rokhsar D.S."/>
        </authorList>
    </citation>
    <scope>NUCLEOTIDE SEQUENCE [LARGE SCALE GENOMIC DNA]</scope>
    <source>
        <strain evidence="10">CH2 X CH6</strain>
    </source>
</reference>
<dbReference type="PANTHER" id="PTHR45656">
    <property type="entry name" value="PROTEIN CBR-CLEC-78"/>
    <property type="match status" value="1"/>
</dbReference>
<dbReference type="InterPro" id="IPR051277">
    <property type="entry name" value="SEZ6_CSMD_C4BPB_Regulators"/>
</dbReference>
<evidence type="ECO:0000256" key="3">
    <source>
        <dbReference type="ARBA" id="ARBA00022737"/>
    </source>
</evidence>
<keyword evidence="10" id="KW-1185">Reference proteome</keyword>
<keyword evidence="5 7" id="KW-1015">Disulfide bond</keyword>
<keyword evidence="4" id="KW-0472">Membrane</keyword>
<dbReference type="InterPro" id="IPR000436">
    <property type="entry name" value="Sushi_SCR_CCP_dom"/>
</dbReference>
<feature type="disulfide bond" evidence="7">
    <location>
        <begin position="93"/>
        <end position="120"/>
    </location>
</feature>
<dbReference type="HOGENOM" id="CLU_020107_4_0_1"/>
<organism evidence="9 10">
    <name type="scientific">Nematostella vectensis</name>
    <name type="common">Starlet sea anemone</name>
    <dbReference type="NCBI Taxonomy" id="45351"/>
    <lineage>
        <taxon>Eukaryota</taxon>
        <taxon>Metazoa</taxon>
        <taxon>Cnidaria</taxon>
        <taxon>Anthozoa</taxon>
        <taxon>Hexacorallia</taxon>
        <taxon>Actiniaria</taxon>
        <taxon>Edwardsiidae</taxon>
        <taxon>Nematostella</taxon>
    </lineage>
</organism>
<comment type="subcellular location">
    <subcellularLocation>
        <location evidence="1">Membrane</location>
    </subcellularLocation>
</comment>